<dbReference type="Proteomes" id="UP000095712">
    <property type="component" value="Unassembled WGS sequence"/>
</dbReference>
<protein>
    <submittedName>
        <fullName evidence="1">Uncharacterized protein</fullName>
    </submittedName>
</protein>
<reference evidence="1 2" key="1">
    <citation type="submission" date="2015-09" db="EMBL/GenBank/DDBJ databases">
        <authorList>
            <consortium name="Pathogen Informatics"/>
        </authorList>
    </citation>
    <scope>NUCLEOTIDE SEQUENCE [LARGE SCALE GENOMIC DNA]</scope>
    <source>
        <strain evidence="1 2">2789STDY5834911</strain>
    </source>
</reference>
<accession>A0A174UJ22</accession>
<dbReference type="RefSeq" id="WP_242860569.1">
    <property type="nucleotide sequence ID" value="NZ_CZAW01000105.1"/>
</dbReference>
<name>A0A174UJ22_9FIRM</name>
<proteinExistence type="predicted"/>
<dbReference type="EMBL" id="CZAW01000105">
    <property type="protein sequence ID" value="CUQ19765.1"/>
    <property type="molecule type" value="Genomic_DNA"/>
</dbReference>
<gene>
    <name evidence="1" type="ORF">ERS852523_04346</name>
</gene>
<sequence length="184" mass="20984">MSENLNDLEMAKKRDHKIMITDEAINKVPRVQYKEIPETEYDNLRELARQVLQISKDENDSNEVAVTYSLQSAQLIEKGERYLGIALGAEHDVDPLSDSTSYHLIRASRDCVVLVLHNHPSLSAFSLSDIQFLLRYETVKLMVVVTNFGNVSYLVKNSKYDFEKAVVLLNEAIDLNNKAKNIKI</sequence>
<organism evidence="1 2">
    <name type="scientific">Blautia wexlerae</name>
    <dbReference type="NCBI Taxonomy" id="418240"/>
    <lineage>
        <taxon>Bacteria</taxon>
        <taxon>Bacillati</taxon>
        <taxon>Bacillota</taxon>
        <taxon>Clostridia</taxon>
        <taxon>Lachnospirales</taxon>
        <taxon>Lachnospiraceae</taxon>
        <taxon>Blautia</taxon>
    </lineage>
</organism>
<dbReference type="AlphaFoldDB" id="A0A174UJ22"/>
<evidence type="ECO:0000313" key="1">
    <source>
        <dbReference type="EMBL" id="CUQ19765.1"/>
    </source>
</evidence>
<evidence type="ECO:0000313" key="2">
    <source>
        <dbReference type="Proteomes" id="UP000095712"/>
    </source>
</evidence>